<dbReference type="Proteomes" id="UP000034543">
    <property type="component" value="Unassembled WGS sequence"/>
</dbReference>
<reference evidence="2 3" key="1">
    <citation type="journal article" date="2015" name="Nature">
        <title>rRNA introns, odd ribosomes, and small enigmatic genomes across a large radiation of phyla.</title>
        <authorList>
            <person name="Brown C.T."/>
            <person name="Hug L.A."/>
            <person name="Thomas B.C."/>
            <person name="Sharon I."/>
            <person name="Castelle C.J."/>
            <person name="Singh A."/>
            <person name="Wilkins M.J."/>
            <person name="Williams K.H."/>
            <person name="Banfield J.F."/>
        </authorList>
    </citation>
    <scope>NUCLEOTIDE SEQUENCE [LARGE SCALE GENOMIC DNA]</scope>
</reference>
<proteinExistence type="predicted"/>
<comment type="caution">
    <text evidence="2">The sequence shown here is derived from an EMBL/GenBank/DDBJ whole genome shotgun (WGS) entry which is preliminary data.</text>
</comment>
<evidence type="ECO:0008006" key="4">
    <source>
        <dbReference type="Google" id="ProtNLM"/>
    </source>
</evidence>
<keyword evidence="1" id="KW-0812">Transmembrane</keyword>
<evidence type="ECO:0000256" key="1">
    <source>
        <dbReference type="SAM" id="Phobius"/>
    </source>
</evidence>
<accession>A0A0G1CI73</accession>
<evidence type="ECO:0000313" key="3">
    <source>
        <dbReference type="Proteomes" id="UP000034543"/>
    </source>
</evidence>
<evidence type="ECO:0000313" key="2">
    <source>
        <dbReference type="EMBL" id="KKS85159.1"/>
    </source>
</evidence>
<name>A0A0G1CI73_9BACT</name>
<keyword evidence="1" id="KW-0472">Membrane</keyword>
<gene>
    <name evidence="2" type="ORF">UV59_C0010G0030</name>
</gene>
<organism evidence="2 3">
    <name type="scientific">Candidatus Gottesmanbacteria bacterium GW2011_GWA1_43_11</name>
    <dbReference type="NCBI Taxonomy" id="1618436"/>
    <lineage>
        <taxon>Bacteria</taxon>
        <taxon>Candidatus Gottesmaniibacteriota</taxon>
    </lineage>
</organism>
<dbReference type="EMBL" id="LCFB01000010">
    <property type="protein sequence ID" value="KKS85159.1"/>
    <property type="molecule type" value="Genomic_DNA"/>
</dbReference>
<protein>
    <recommendedName>
        <fullName evidence="4">Cell division protein FtsL</fullName>
    </recommendedName>
</protein>
<dbReference type="AlphaFoldDB" id="A0A0G1CI73"/>
<keyword evidence="1" id="KW-1133">Transmembrane helix</keyword>
<dbReference type="STRING" id="1618436.UV59_C0010G0030"/>
<feature type="transmembrane region" description="Helical" evidence="1">
    <location>
        <begin position="20"/>
        <end position="41"/>
    </location>
</feature>
<sequence length="106" mass="11753">MNFSPVKSEVRKVHTSKLPYLLGSFVLILLVAQVLVSNRLATSGLKLTKIETEIQTLTENSTDMRQKIASFSSLKTIEDKAKGMGFIVQTKPVYLSQEPPVAFDLP</sequence>